<sequence length="198" mass="20905">MRRTLATTAATALLLAAGLTACSSSSPTSDSKPKPAAASPSKSQAGDPVKYLYDVDEHRRSRSDVEGLVQHLQSRCTDSALVVEFTATSTATDLVDTDHDHQDVYPVLSRLVTSLPKGSGKVDCVSRLSVVEQQIKAQRAPSPSPTPTHRGAAAPTFAPAANAPGDATALCNDGTFSYSQHHHQATCSHHQGVAVWYE</sequence>
<feature type="compositionally biased region" description="Low complexity" evidence="1">
    <location>
        <begin position="21"/>
        <end position="43"/>
    </location>
</feature>
<dbReference type="Pfam" id="PF12587">
    <property type="entry name" value="DUF3761"/>
    <property type="match status" value="1"/>
</dbReference>
<dbReference type="InterPro" id="IPR022236">
    <property type="entry name" value="DUF3761"/>
</dbReference>
<protein>
    <submittedName>
        <fullName evidence="3">DUF3761 domain-containing protein</fullName>
    </submittedName>
</protein>
<gene>
    <name evidence="3" type="ORF">ABT317_18400</name>
</gene>
<evidence type="ECO:0000313" key="4">
    <source>
        <dbReference type="Proteomes" id="UP001458415"/>
    </source>
</evidence>
<comment type="caution">
    <text evidence="3">The sequence shown here is derived from an EMBL/GenBank/DDBJ whole genome shotgun (WGS) entry which is preliminary data.</text>
</comment>
<accession>A0ABV1W407</accession>
<proteinExistence type="predicted"/>
<feature type="region of interest" description="Disordered" evidence="1">
    <location>
        <begin position="136"/>
        <end position="161"/>
    </location>
</feature>
<reference evidence="3 4" key="1">
    <citation type="submission" date="2024-06" db="EMBL/GenBank/DDBJ databases">
        <title>The Natural Products Discovery Center: Release of the First 8490 Sequenced Strains for Exploring Actinobacteria Biosynthetic Diversity.</title>
        <authorList>
            <person name="Kalkreuter E."/>
            <person name="Kautsar S.A."/>
            <person name="Yang D."/>
            <person name="Bader C.D."/>
            <person name="Teijaro C.N."/>
            <person name="Fluegel L."/>
            <person name="Davis C.M."/>
            <person name="Simpson J.R."/>
            <person name="Lauterbach L."/>
            <person name="Steele A.D."/>
            <person name="Gui C."/>
            <person name="Meng S."/>
            <person name="Li G."/>
            <person name="Viehrig K."/>
            <person name="Ye F."/>
            <person name="Su P."/>
            <person name="Kiefer A.F."/>
            <person name="Nichols A."/>
            <person name="Cepeda A.J."/>
            <person name="Yan W."/>
            <person name="Fan B."/>
            <person name="Jiang Y."/>
            <person name="Adhikari A."/>
            <person name="Zheng C.-J."/>
            <person name="Schuster L."/>
            <person name="Cowan T.M."/>
            <person name="Smanski M.J."/>
            <person name="Chevrette M.G."/>
            <person name="De Carvalho L.P.S."/>
            <person name="Shen B."/>
        </authorList>
    </citation>
    <scope>NUCLEOTIDE SEQUENCE [LARGE SCALE GENOMIC DNA]</scope>
    <source>
        <strain evidence="3 4">NPDC000634</strain>
    </source>
</reference>
<keyword evidence="4" id="KW-1185">Reference proteome</keyword>
<dbReference type="PROSITE" id="PS51257">
    <property type="entry name" value="PROKAR_LIPOPROTEIN"/>
    <property type="match status" value="1"/>
</dbReference>
<feature type="chain" id="PRO_5046396329" evidence="2">
    <location>
        <begin position="22"/>
        <end position="198"/>
    </location>
</feature>
<feature type="signal peptide" evidence="2">
    <location>
        <begin position="1"/>
        <end position="21"/>
    </location>
</feature>
<dbReference type="Proteomes" id="UP001458415">
    <property type="component" value="Unassembled WGS sequence"/>
</dbReference>
<feature type="region of interest" description="Disordered" evidence="1">
    <location>
        <begin position="21"/>
        <end position="48"/>
    </location>
</feature>
<organism evidence="3 4">
    <name type="scientific">Streptomyces carpinensis</name>
    <dbReference type="NCBI Taxonomy" id="66369"/>
    <lineage>
        <taxon>Bacteria</taxon>
        <taxon>Bacillati</taxon>
        <taxon>Actinomycetota</taxon>
        <taxon>Actinomycetes</taxon>
        <taxon>Kitasatosporales</taxon>
        <taxon>Streptomycetaceae</taxon>
        <taxon>Streptomyces</taxon>
    </lineage>
</organism>
<evidence type="ECO:0000313" key="3">
    <source>
        <dbReference type="EMBL" id="MER6978914.1"/>
    </source>
</evidence>
<name>A0ABV1W407_9ACTN</name>
<evidence type="ECO:0000256" key="1">
    <source>
        <dbReference type="SAM" id="MobiDB-lite"/>
    </source>
</evidence>
<evidence type="ECO:0000256" key="2">
    <source>
        <dbReference type="SAM" id="SignalP"/>
    </source>
</evidence>
<dbReference type="EMBL" id="JBEPCU010000293">
    <property type="protein sequence ID" value="MER6978914.1"/>
    <property type="molecule type" value="Genomic_DNA"/>
</dbReference>
<feature type="compositionally biased region" description="Low complexity" evidence="1">
    <location>
        <begin position="152"/>
        <end position="161"/>
    </location>
</feature>
<dbReference type="RefSeq" id="WP_086731176.1">
    <property type="nucleotide sequence ID" value="NZ_MUBM01000517.1"/>
</dbReference>
<keyword evidence="2" id="KW-0732">Signal</keyword>